<evidence type="ECO:0000256" key="2">
    <source>
        <dbReference type="ARBA" id="ARBA00023002"/>
    </source>
</evidence>
<sequence length="358" mass="40557">MIPIKTAICSFGMSGRVFHAPFLHVNPGFEFYSVWEREKNLAQALYPNVKVVRTLEDLLADPAVELVIVNTPNYTHYDYAKKALLAGKHVIVEKPFTVTEAEGLELIALAKQTGNKISSYQSRRFDSDFRTVKRIVDEGVLGKLVEAEFHYDRYTPTLSPKVHKETPGAGRGLLYDLGSHMIDQALQLFGDPDAVFADIFIIRDNSKVDDYMEVLLFYPGFRCRIKSSYLVREPIPAYSLFGHKGTFLKNRTDVQERRLLAGELPVGDDWGEEPESEEGLLHTEIGGKIIRESVPTERGNYMDYFDGIYKAIRNNAPLPVTAEEATRIIRVIEKAYESVRTKQIVSYRTESGPDISVR</sequence>
<organism evidence="5 6">
    <name type="scientific">Puia dinghuensis</name>
    <dbReference type="NCBI Taxonomy" id="1792502"/>
    <lineage>
        <taxon>Bacteria</taxon>
        <taxon>Pseudomonadati</taxon>
        <taxon>Bacteroidota</taxon>
        <taxon>Chitinophagia</taxon>
        <taxon>Chitinophagales</taxon>
        <taxon>Chitinophagaceae</taxon>
        <taxon>Puia</taxon>
    </lineage>
</organism>
<dbReference type="Gene3D" id="3.30.360.10">
    <property type="entry name" value="Dihydrodipicolinate Reductase, domain 2"/>
    <property type="match status" value="1"/>
</dbReference>
<feature type="domain" description="Gfo/Idh/MocA-like oxidoreductase N-terminal" evidence="3">
    <location>
        <begin position="4"/>
        <end position="118"/>
    </location>
</feature>
<reference evidence="5" key="2">
    <citation type="submission" date="2020-09" db="EMBL/GenBank/DDBJ databases">
        <authorList>
            <person name="Sun Q."/>
            <person name="Zhou Y."/>
        </authorList>
    </citation>
    <scope>NUCLEOTIDE SEQUENCE</scope>
    <source>
        <strain evidence="5">CGMCC 1.15448</strain>
    </source>
</reference>
<dbReference type="Gene3D" id="3.40.50.720">
    <property type="entry name" value="NAD(P)-binding Rossmann-like Domain"/>
    <property type="match status" value="1"/>
</dbReference>
<dbReference type="Pfam" id="PF02894">
    <property type="entry name" value="GFO_IDH_MocA_C"/>
    <property type="match status" value="1"/>
</dbReference>
<dbReference type="PANTHER" id="PTHR43708:SF5">
    <property type="entry name" value="CONSERVED EXPRESSED OXIDOREDUCTASE (EUROFUNG)-RELATED"/>
    <property type="match status" value="1"/>
</dbReference>
<proteinExistence type="inferred from homology"/>
<comment type="similarity">
    <text evidence="1">Belongs to the Gfo/Idh/MocA family.</text>
</comment>
<keyword evidence="2" id="KW-0560">Oxidoreductase</keyword>
<name>A0A8J2UCQ1_9BACT</name>
<evidence type="ECO:0000256" key="1">
    <source>
        <dbReference type="ARBA" id="ARBA00010928"/>
    </source>
</evidence>
<dbReference type="InterPro" id="IPR051317">
    <property type="entry name" value="Gfo/Idh/MocA_oxidoreduct"/>
</dbReference>
<dbReference type="InterPro" id="IPR004104">
    <property type="entry name" value="Gfo/Idh/MocA-like_OxRdtase_C"/>
</dbReference>
<dbReference type="InterPro" id="IPR036291">
    <property type="entry name" value="NAD(P)-bd_dom_sf"/>
</dbReference>
<dbReference type="GO" id="GO:0016491">
    <property type="term" value="F:oxidoreductase activity"/>
    <property type="evidence" value="ECO:0007669"/>
    <property type="project" value="UniProtKB-KW"/>
</dbReference>
<protein>
    <submittedName>
        <fullName evidence="5">Oxidoreductase</fullName>
    </submittedName>
</protein>
<gene>
    <name evidence="5" type="ORF">GCM10011511_22990</name>
</gene>
<feature type="domain" description="Gfo/Idh/MocA-like oxidoreductase C-terminal" evidence="4">
    <location>
        <begin position="133"/>
        <end position="345"/>
    </location>
</feature>
<dbReference type="SUPFAM" id="SSF55347">
    <property type="entry name" value="Glyceraldehyde-3-phosphate dehydrogenase-like, C-terminal domain"/>
    <property type="match status" value="1"/>
</dbReference>
<keyword evidence="6" id="KW-1185">Reference proteome</keyword>
<dbReference type="Proteomes" id="UP000607559">
    <property type="component" value="Unassembled WGS sequence"/>
</dbReference>
<comment type="caution">
    <text evidence="5">The sequence shown here is derived from an EMBL/GenBank/DDBJ whole genome shotgun (WGS) entry which is preliminary data.</text>
</comment>
<dbReference type="EMBL" id="BMJC01000002">
    <property type="protein sequence ID" value="GGA99066.1"/>
    <property type="molecule type" value="Genomic_DNA"/>
</dbReference>
<accession>A0A8J2UCQ1</accession>
<dbReference type="SUPFAM" id="SSF51735">
    <property type="entry name" value="NAD(P)-binding Rossmann-fold domains"/>
    <property type="match status" value="1"/>
</dbReference>
<dbReference type="AlphaFoldDB" id="A0A8J2UCQ1"/>
<evidence type="ECO:0000259" key="3">
    <source>
        <dbReference type="Pfam" id="PF01408"/>
    </source>
</evidence>
<evidence type="ECO:0000313" key="6">
    <source>
        <dbReference type="Proteomes" id="UP000607559"/>
    </source>
</evidence>
<reference evidence="5" key="1">
    <citation type="journal article" date="2014" name="Int. J. Syst. Evol. Microbiol.">
        <title>Complete genome sequence of Corynebacterium casei LMG S-19264T (=DSM 44701T), isolated from a smear-ripened cheese.</title>
        <authorList>
            <consortium name="US DOE Joint Genome Institute (JGI-PGF)"/>
            <person name="Walter F."/>
            <person name="Albersmeier A."/>
            <person name="Kalinowski J."/>
            <person name="Ruckert C."/>
        </authorList>
    </citation>
    <scope>NUCLEOTIDE SEQUENCE</scope>
    <source>
        <strain evidence="5">CGMCC 1.15448</strain>
    </source>
</reference>
<dbReference type="PANTHER" id="PTHR43708">
    <property type="entry name" value="CONSERVED EXPRESSED OXIDOREDUCTASE (EUROFUNG)"/>
    <property type="match status" value="1"/>
</dbReference>
<evidence type="ECO:0000259" key="4">
    <source>
        <dbReference type="Pfam" id="PF02894"/>
    </source>
</evidence>
<evidence type="ECO:0000313" key="5">
    <source>
        <dbReference type="EMBL" id="GGA99066.1"/>
    </source>
</evidence>
<dbReference type="Pfam" id="PF01408">
    <property type="entry name" value="GFO_IDH_MocA"/>
    <property type="match status" value="1"/>
</dbReference>
<dbReference type="InterPro" id="IPR000683">
    <property type="entry name" value="Gfo/Idh/MocA-like_OxRdtase_N"/>
</dbReference>
<dbReference type="RefSeq" id="WP_188931629.1">
    <property type="nucleotide sequence ID" value="NZ_BMJC01000002.1"/>
</dbReference>
<dbReference type="GO" id="GO:0000166">
    <property type="term" value="F:nucleotide binding"/>
    <property type="evidence" value="ECO:0007669"/>
    <property type="project" value="InterPro"/>
</dbReference>